<evidence type="ECO:0000256" key="4">
    <source>
        <dbReference type="ARBA" id="ARBA00023172"/>
    </source>
</evidence>
<dbReference type="GO" id="GO:0003677">
    <property type="term" value="F:DNA binding"/>
    <property type="evidence" value="ECO:0007669"/>
    <property type="project" value="UniProtKB-KW"/>
</dbReference>
<evidence type="ECO:0000259" key="5">
    <source>
        <dbReference type="Pfam" id="PF01385"/>
    </source>
</evidence>
<dbReference type="Pfam" id="PF01385">
    <property type="entry name" value="OrfB_IS605"/>
    <property type="match status" value="1"/>
</dbReference>
<dbReference type="InterPro" id="IPR001959">
    <property type="entry name" value="Transposase"/>
</dbReference>
<dbReference type="NCBIfam" id="TIGR01766">
    <property type="entry name" value="IS200/IS605 family accessory protein TnpB-like domain"/>
    <property type="match status" value="1"/>
</dbReference>
<dbReference type="NCBIfam" id="NF040570">
    <property type="entry name" value="guided_TnpB"/>
    <property type="match status" value="1"/>
</dbReference>
<keyword evidence="3" id="KW-0238">DNA-binding</keyword>
<sequence length="350" mass="40547">MDKLLKKEGMDFDYRNMPTAQSAQQTLRLLDKNWKSFFNSIKDWSKHKEKYKGKPKLPNYLPKNGRFQLILTNCNCKLKDNQIHFPKCFNGFKLNTKVTNLQQVRILPRNNHIIIEVVYRLEIPETKKDNGRFISIDLGLDNFATISNNVGAKPIILNGKGLKSINQYYNKKISHYRQIAKRMNSLDYTKRMNKLTVKRNNKVNDFIHKASKYVVNYALSLNVNTIIIGNNKDWKRESKMSKKVNQSFVGIPHKEFINKIMYKAENAGIKVVLIEESYTSGTSFLDNELPVKEKYNKSRRIHRGLFRSNKGTLINADLNGAYQIMKKVFPNAFSEGIEGVGLHPIRVNIA</sequence>
<comment type="similarity">
    <text evidence="1">In the C-terminal section; belongs to the transposase 35 family.</text>
</comment>
<name>A0A150FRP9_CLOPD</name>
<accession>A0A150FRP9</accession>
<dbReference type="AlphaFoldDB" id="A0A150FRP9"/>
<dbReference type="STRING" id="1121328.JWYL7_1337"/>
<evidence type="ECO:0000256" key="2">
    <source>
        <dbReference type="ARBA" id="ARBA00022578"/>
    </source>
</evidence>
<dbReference type="EMBL" id="FRBG01000001">
    <property type="protein sequence ID" value="SHK40568.1"/>
    <property type="molecule type" value="Genomic_DNA"/>
</dbReference>
<evidence type="ECO:0000313" key="9">
    <source>
        <dbReference type="Proteomes" id="UP000092605"/>
    </source>
</evidence>
<feature type="domain" description="Cas12f1-like TNB" evidence="6">
    <location>
        <begin position="253"/>
        <end position="324"/>
    </location>
</feature>
<organism evidence="7 9">
    <name type="scientific">Alkalithermobacter thermoalcaliphilus JW-YL-7 = DSM 7308</name>
    <dbReference type="NCBI Taxonomy" id="1121328"/>
    <lineage>
        <taxon>Bacteria</taxon>
        <taxon>Bacillati</taxon>
        <taxon>Bacillota</taxon>
        <taxon>Clostridia</taxon>
        <taxon>Peptostreptococcales</taxon>
        <taxon>Tepidibacteraceae</taxon>
        <taxon>Alkalithermobacter</taxon>
    </lineage>
</organism>
<evidence type="ECO:0000256" key="3">
    <source>
        <dbReference type="ARBA" id="ARBA00023125"/>
    </source>
</evidence>
<dbReference type="RefSeq" id="WP_331721832.1">
    <property type="nucleotide sequence ID" value="NZ_FRBG01000001.1"/>
</dbReference>
<dbReference type="Pfam" id="PF07282">
    <property type="entry name" value="Cas12f1-like_TNB"/>
    <property type="match status" value="1"/>
</dbReference>
<keyword evidence="2" id="KW-0815">Transposition</keyword>
<proteinExistence type="inferred from homology"/>
<reference evidence="7 9" key="1">
    <citation type="submission" date="2016-02" db="EMBL/GenBank/DDBJ databases">
        <title>Draft genome sequence for Clostridium paradoxum JW-YL-7.</title>
        <authorList>
            <person name="Utturkar S.M."/>
            <person name="Lancaster A."/>
            <person name="Poole F.L."/>
            <person name="Adams M.W."/>
            <person name="Brown S.D."/>
        </authorList>
    </citation>
    <scope>NUCLEOTIDE SEQUENCE [LARGE SCALE GENOMIC DNA]</scope>
    <source>
        <strain evidence="7 9">JW-YL-7</strain>
    </source>
</reference>
<dbReference type="EMBL" id="LSFY01000001">
    <property type="protein sequence ID" value="KXZ40262.1"/>
    <property type="molecule type" value="Genomic_DNA"/>
</dbReference>
<dbReference type="Proteomes" id="UP000323392">
    <property type="component" value="Unassembled WGS sequence"/>
</dbReference>
<evidence type="ECO:0000313" key="7">
    <source>
        <dbReference type="EMBL" id="KXZ40262.1"/>
    </source>
</evidence>
<gene>
    <name evidence="7" type="ORF">JWYL7_1337</name>
    <name evidence="8" type="ORF">SAMN05661008_00184</name>
</gene>
<feature type="domain" description="Probable transposase IS891/IS1136/IS1341" evidence="5">
    <location>
        <begin position="117"/>
        <end position="234"/>
    </location>
</feature>
<keyword evidence="4" id="KW-0233">DNA recombination</keyword>
<dbReference type="GO" id="GO:0032196">
    <property type="term" value="P:transposition"/>
    <property type="evidence" value="ECO:0007669"/>
    <property type="project" value="UniProtKB-KW"/>
</dbReference>
<comment type="caution">
    <text evidence="7">The sequence shown here is derived from an EMBL/GenBank/DDBJ whole genome shotgun (WGS) entry which is preliminary data.</text>
</comment>
<evidence type="ECO:0000313" key="10">
    <source>
        <dbReference type="Proteomes" id="UP000323392"/>
    </source>
</evidence>
<evidence type="ECO:0000256" key="1">
    <source>
        <dbReference type="ARBA" id="ARBA00008761"/>
    </source>
</evidence>
<dbReference type="InterPro" id="IPR010095">
    <property type="entry name" value="Cas12f1-like_TNB"/>
</dbReference>
<protein>
    <submittedName>
        <fullName evidence="7 8">Transposase, IS605 OrfB family</fullName>
    </submittedName>
</protein>
<dbReference type="PATRIC" id="fig|1121328.3.peg.1346"/>
<dbReference type="GO" id="GO:0006310">
    <property type="term" value="P:DNA recombination"/>
    <property type="evidence" value="ECO:0007669"/>
    <property type="project" value="UniProtKB-KW"/>
</dbReference>
<keyword evidence="10" id="KW-1185">Reference proteome</keyword>
<evidence type="ECO:0000313" key="8">
    <source>
        <dbReference type="EMBL" id="SHK40568.1"/>
    </source>
</evidence>
<reference evidence="8 10" key="2">
    <citation type="submission" date="2016-11" db="EMBL/GenBank/DDBJ databases">
        <authorList>
            <person name="Varghese N."/>
            <person name="Submissions S."/>
        </authorList>
    </citation>
    <scope>NUCLEOTIDE SEQUENCE [LARGE SCALE GENOMIC DNA]</scope>
    <source>
        <strain evidence="8 10">DSM 7308</strain>
    </source>
</reference>
<dbReference type="Proteomes" id="UP000092605">
    <property type="component" value="Unassembled WGS sequence"/>
</dbReference>
<evidence type="ECO:0000259" key="6">
    <source>
        <dbReference type="Pfam" id="PF07282"/>
    </source>
</evidence>